<feature type="domain" description="CH-like" evidence="1">
    <location>
        <begin position="16"/>
        <end position="62"/>
    </location>
</feature>
<organism evidence="2 3">
    <name type="scientific">Dreissena polymorpha</name>
    <name type="common">Zebra mussel</name>
    <name type="synonym">Mytilus polymorpha</name>
    <dbReference type="NCBI Taxonomy" id="45954"/>
    <lineage>
        <taxon>Eukaryota</taxon>
        <taxon>Metazoa</taxon>
        <taxon>Spiralia</taxon>
        <taxon>Lophotrochozoa</taxon>
        <taxon>Mollusca</taxon>
        <taxon>Bivalvia</taxon>
        <taxon>Autobranchia</taxon>
        <taxon>Heteroconchia</taxon>
        <taxon>Euheterodonta</taxon>
        <taxon>Imparidentia</taxon>
        <taxon>Neoheterodontei</taxon>
        <taxon>Myida</taxon>
        <taxon>Dreissenoidea</taxon>
        <taxon>Dreissenidae</taxon>
        <taxon>Dreissena</taxon>
    </lineage>
</organism>
<gene>
    <name evidence="2" type="ORF">DPMN_174947</name>
</gene>
<evidence type="ECO:0000313" key="3">
    <source>
        <dbReference type="Proteomes" id="UP000828390"/>
    </source>
</evidence>
<name>A0A9D4IGU0_DREPO</name>
<dbReference type="PANTHER" id="PTHR14919">
    <property type="entry name" value="KPL2-RELATED"/>
    <property type="match status" value="1"/>
</dbReference>
<dbReference type="PANTHER" id="PTHR14919:SF0">
    <property type="entry name" value="SPERM FLAGELLAR PROTEIN 2"/>
    <property type="match status" value="1"/>
</dbReference>
<evidence type="ECO:0000313" key="2">
    <source>
        <dbReference type="EMBL" id="KAH3773585.1"/>
    </source>
</evidence>
<reference evidence="2" key="2">
    <citation type="submission" date="2020-11" db="EMBL/GenBank/DDBJ databases">
        <authorList>
            <person name="McCartney M.A."/>
            <person name="Auch B."/>
            <person name="Kono T."/>
            <person name="Mallez S."/>
            <person name="Becker A."/>
            <person name="Gohl D.M."/>
            <person name="Silverstein K.A.T."/>
            <person name="Koren S."/>
            <person name="Bechman K.B."/>
            <person name="Herman A."/>
            <person name="Abrahante J.E."/>
            <person name="Garbe J."/>
        </authorList>
    </citation>
    <scope>NUCLEOTIDE SEQUENCE</scope>
    <source>
        <strain evidence="2">Duluth1</strain>
        <tissue evidence="2">Whole animal</tissue>
    </source>
</reference>
<dbReference type="GO" id="GO:0005737">
    <property type="term" value="C:cytoplasm"/>
    <property type="evidence" value="ECO:0007669"/>
    <property type="project" value="UniProtKB-ARBA"/>
</dbReference>
<dbReference type="InterPro" id="IPR036872">
    <property type="entry name" value="CH_dom_sf"/>
</dbReference>
<dbReference type="EMBL" id="JAIWYP010000009">
    <property type="protein sequence ID" value="KAH3773585.1"/>
    <property type="molecule type" value="Genomic_DNA"/>
</dbReference>
<proteinExistence type="predicted"/>
<protein>
    <recommendedName>
        <fullName evidence="1">CH-like domain-containing protein</fullName>
    </recommendedName>
</protein>
<keyword evidence="3" id="KW-1185">Reference proteome</keyword>
<dbReference type="Pfam" id="PF06294">
    <property type="entry name" value="CH_2"/>
    <property type="match status" value="1"/>
</dbReference>
<sequence>MVFCVINSMTHCLPRTSDSKLNNFTRIEPTLHLLAIPIDTNLARAIMTETHGVATRLMYQLYVALNNKKKSNLTGVAMETMRPAAPAKLNAVESEIYKDVSFYCILALLLENRT</sequence>
<comment type="caution">
    <text evidence="2">The sequence shown here is derived from an EMBL/GenBank/DDBJ whole genome shotgun (WGS) entry which is preliminary data.</text>
</comment>
<dbReference type="AlphaFoldDB" id="A0A9D4IGU0"/>
<dbReference type="Proteomes" id="UP000828390">
    <property type="component" value="Unassembled WGS sequence"/>
</dbReference>
<reference evidence="2" key="1">
    <citation type="journal article" date="2019" name="bioRxiv">
        <title>The Genome of the Zebra Mussel, Dreissena polymorpha: A Resource for Invasive Species Research.</title>
        <authorList>
            <person name="McCartney M.A."/>
            <person name="Auch B."/>
            <person name="Kono T."/>
            <person name="Mallez S."/>
            <person name="Zhang Y."/>
            <person name="Obille A."/>
            <person name="Becker A."/>
            <person name="Abrahante J.E."/>
            <person name="Garbe J."/>
            <person name="Badalamenti J.P."/>
            <person name="Herman A."/>
            <person name="Mangelson H."/>
            <person name="Liachko I."/>
            <person name="Sullivan S."/>
            <person name="Sone E.D."/>
            <person name="Koren S."/>
            <person name="Silverstein K.A.T."/>
            <person name="Beckman K.B."/>
            <person name="Gohl D.M."/>
        </authorList>
    </citation>
    <scope>NUCLEOTIDE SEQUENCE</scope>
    <source>
        <strain evidence="2">Duluth1</strain>
        <tissue evidence="2">Whole animal</tissue>
    </source>
</reference>
<evidence type="ECO:0000259" key="1">
    <source>
        <dbReference type="Pfam" id="PF06294"/>
    </source>
</evidence>
<dbReference type="Gene3D" id="1.10.418.10">
    <property type="entry name" value="Calponin-like domain"/>
    <property type="match status" value="1"/>
</dbReference>
<dbReference type="InterPro" id="IPR010441">
    <property type="entry name" value="CH_2"/>
</dbReference>
<accession>A0A9D4IGU0</accession>
<dbReference type="InterPro" id="IPR052634">
    <property type="entry name" value="Sperm_flagellar-bone_growth"/>
</dbReference>